<gene>
    <name evidence="8" type="ORF">CEQ21_13020</name>
</gene>
<dbReference type="InterPro" id="IPR015424">
    <property type="entry name" value="PyrdxlP-dep_Trfase"/>
</dbReference>
<dbReference type="PANTHER" id="PTHR43277">
    <property type="entry name" value="ARGININE DECARBOXYLASE"/>
    <property type="match status" value="1"/>
</dbReference>
<dbReference type="Proteomes" id="UP000319837">
    <property type="component" value="Unassembled WGS sequence"/>
</dbReference>
<sequence length="504" mass="56759">MCTFYSKLLQWYNKEKQKRKRGNIVQEKTPLYTRLEEFVKNKPISFHVPGHKNGMLMQKQAFIKNAWNYDVTELSGLDDLHSASGVILEAEMLLTELYQTKRSYFLVNGSTVGNLAMIMSTVEEGEQVLVQRNSHKSIMNGIKLAKGRPILLNPSYDSNWKVEGTVSCETIIEAIQKYPNAKILILTSPNYYGMVGELGKIIEIAHKHSLTVLVDEAHGAHFIGSSDFPASAVRLGADIVVQSAHKTLPALTMGSYLHFNTNKISMNKLQTYLGILQSSSPSYVIMASLDLARSYLGTYKEEDSAYLLAEAAKFKEMLSALKQLEVMVYNGQTVDPLKLTIQSRCELSGFELQKKFEEAGIYCEMADLHNVLLVLPLLKSQMEYPFEAAFEKIKNAVSLFTPRLLPAEEDKGAPINLYTNIVELKLNDLEQINYAKQEIRLEDSMHMINAEPIIPYPPGIPLLMPGEEITNLHIQKLKTLVSNGCRFQGNSSIYEDKITVFIKN</sequence>
<evidence type="ECO:0000256" key="1">
    <source>
        <dbReference type="ARBA" id="ARBA00001933"/>
    </source>
</evidence>
<dbReference type="Gene3D" id="3.90.105.10">
    <property type="entry name" value="Molybdopterin biosynthesis moea protein, domain 2"/>
    <property type="match status" value="1"/>
</dbReference>
<evidence type="ECO:0000256" key="3">
    <source>
        <dbReference type="ARBA" id="ARBA00022793"/>
    </source>
</evidence>
<dbReference type="SUPFAM" id="SSF53383">
    <property type="entry name" value="PLP-dependent transferases"/>
    <property type="match status" value="1"/>
</dbReference>
<dbReference type="InterPro" id="IPR008286">
    <property type="entry name" value="Prn/Lys/Arg_de-COase_C"/>
</dbReference>
<dbReference type="Pfam" id="PF03711">
    <property type="entry name" value="OKR_DC_1_C"/>
    <property type="match status" value="1"/>
</dbReference>
<proteinExistence type="inferred from homology"/>
<evidence type="ECO:0000256" key="5">
    <source>
        <dbReference type="ARBA" id="ARBA00023239"/>
    </source>
</evidence>
<keyword evidence="8" id="KW-0032">Aminotransferase</keyword>
<dbReference type="SUPFAM" id="SSF55904">
    <property type="entry name" value="Ornithine decarboxylase C-terminal domain"/>
    <property type="match status" value="1"/>
</dbReference>
<reference evidence="9" key="1">
    <citation type="submission" date="2018-10" db="EMBL/GenBank/DDBJ databases">
        <title>FDA dAtabase for Regulatory Grade micrObial Sequences (FDA-ARGOS): Supporting development and validation of Infectious Disease Dx tests.</title>
        <authorList>
            <person name="Minogue T."/>
            <person name="Wolcott M."/>
            <person name="Wasieloski L."/>
            <person name="Aguilar W."/>
            <person name="Moore D."/>
            <person name="Tallon L."/>
            <person name="Sadzewicz L."/>
            <person name="Sengamalay N."/>
            <person name="Ott S."/>
            <person name="Godinez A."/>
            <person name="Nagaraj S."/>
            <person name="Vavikolanu K."/>
            <person name="Vyas G."/>
            <person name="Nadendla S."/>
            <person name="George J."/>
            <person name="Sichtig H."/>
        </authorList>
    </citation>
    <scope>NUCLEOTIDE SEQUENCE [LARGE SCALE GENOMIC DNA]</scope>
    <source>
        <strain evidence="9">FDAARGOS_343</strain>
    </source>
</reference>
<keyword evidence="3" id="KW-0210">Decarboxylase</keyword>
<feature type="domain" description="Orn/Lys/Arg decarboxylase C-terminal" evidence="7">
    <location>
        <begin position="433"/>
        <end position="475"/>
    </location>
</feature>
<evidence type="ECO:0000313" key="8">
    <source>
        <dbReference type="EMBL" id="TRZ36459.1"/>
    </source>
</evidence>
<comment type="cofactor">
    <cofactor evidence="1">
        <name>pyridoxal 5'-phosphate</name>
        <dbReference type="ChEBI" id="CHEBI:597326"/>
    </cofactor>
</comment>
<dbReference type="InterPro" id="IPR036633">
    <property type="entry name" value="Prn/Lys/Arg_de-COase_C_sf"/>
</dbReference>
<dbReference type="AlphaFoldDB" id="A0A553SHK3"/>
<dbReference type="EMBL" id="RIBP01000004">
    <property type="protein sequence ID" value="TRZ36459.1"/>
    <property type="molecule type" value="Genomic_DNA"/>
</dbReference>
<keyword evidence="8" id="KW-0808">Transferase</keyword>
<dbReference type="Gene3D" id="3.40.640.10">
    <property type="entry name" value="Type I PLP-dependent aspartate aminotransferase-like (Major domain)"/>
    <property type="match status" value="1"/>
</dbReference>
<accession>A0A553SHK3</accession>
<evidence type="ECO:0000259" key="7">
    <source>
        <dbReference type="Pfam" id="PF03711"/>
    </source>
</evidence>
<dbReference type="GO" id="GO:0008483">
    <property type="term" value="F:transaminase activity"/>
    <property type="evidence" value="ECO:0007669"/>
    <property type="project" value="UniProtKB-KW"/>
</dbReference>
<dbReference type="GO" id="GO:0016831">
    <property type="term" value="F:carboxy-lyase activity"/>
    <property type="evidence" value="ECO:0007669"/>
    <property type="project" value="UniProtKB-KW"/>
</dbReference>
<dbReference type="InterPro" id="IPR000310">
    <property type="entry name" value="Orn/Lys/Arg_deCO2ase_major_dom"/>
</dbReference>
<evidence type="ECO:0000256" key="2">
    <source>
        <dbReference type="ARBA" id="ARBA00010671"/>
    </source>
</evidence>
<name>A0A553SHK3_NIACI</name>
<comment type="similarity">
    <text evidence="2">Belongs to the Orn/Lys/Arg decarboxylase class-I family.</text>
</comment>
<evidence type="ECO:0000259" key="6">
    <source>
        <dbReference type="Pfam" id="PF01276"/>
    </source>
</evidence>
<dbReference type="Pfam" id="PF01276">
    <property type="entry name" value="OKR_DC_1"/>
    <property type="match status" value="1"/>
</dbReference>
<dbReference type="InterPro" id="IPR015421">
    <property type="entry name" value="PyrdxlP-dep_Trfase_major"/>
</dbReference>
<keyword evidence="4" id="KW-0663">Pyridoxal phosphate</keyword>
<dbReference type="PANTHER" id="PTHR43277:SF3">
    <property type="entry name" value="DECARBOXYLASE, PUTATIVE-RELATED"/>
    <property type="match status" value="1"/>
</dbReference>
<protein>
    <submittedName>
        <fullName evidence="8">Aminotransferase class I/II-fold pyridoxal phosphate-dependent enzyme</fullName>
    </submittedName>
</protein>
<evidence type="ECO:0000313" key="9">
    <source>
        <dbReference type="Proteomes" id="UP000319837"/>
    </source>
</evidence>
<organism evidence="8 9">
    <name type="scientific">Niallia circulans</name>
    <name type="common">Bacillus circulans</name>
    <dbReference type="NCBI Taxonomy" id="1397"/>
    <lineage>
        <taxon>Bacteria</taxon>
        <taxon>Bacillati</taxon>
        <taxon>Bacillota</taxon>
        <taxon>Bacilli</taxon>
        <taxon>Bacillales</taxon>
        <taxon>Bacillaceae</taxon>
        <taxon>Niallia</taxon>
    </lineage>
</organism>
<comment type="caution">
    <text evidence="8">The sequence shown here is derived from an EMBL/GenBank/DDBJ whole genome shotgun (WGS) entry which is preliminary data.</text>
</comment>
<feature type="domain" description="Orn/Lys/Arg decarboxylases family 1 pyridoxal-P attachment site" evidence="6">
    <location>
        <begin position="29"/>
        <end position="326"/>
    </location>
</feature>
<keyword evidence="5" id="KW-0456">Lyase</keyword>
<evidence type="ECO:0000256" key="4">
    <source>
        <dbReference type="ARBA" id="ARBA00022898"/>
    </source>
</evidence>
<dbReference type="InterPro" id="IPR052357">
    <property type="entry name" value="Orn_Lys_Arg_decarboxylase-I"/>
</dbReference>